<protein>
    <submittedName>
        <fullName evidence="4">AIG2 family protein</fullName>
    </submittedName>
</protein>
<dbReference type="InterPro" id="IPR013024">
    <property type="entry name" value="GGCT-like"/>
</dbReference>
<reference evidence="4 5" key="1">
    <citation type="submission" date="2018-03" db="EMBL/GenBank/DDBJ databases">
        <title>Genomic Encyclopedia of Archaeal and Bacterial Type Strains, Phase II (KMG-II): from individual species to whole genera.</title>
        <authorList>
            <person name="Goeker M."/>
        </authorList>
    </citation>
    <scope>NUCLEOTIDE SEQUENCE [LARGE SCALE GENOMIC DNA]</scope>
    <source>
        <strain evidence="4 5">DSM 19711</strain>
    </source>
</reference>
<feature type="active site" description="Proton acceptor" evidence="2">
    <location>
        <position position="82"/>
    </location>
</feature>
<feature type="binding site" evidence="3">
    <location>
        <position position="122"/>
    </location>
    <ligand>
        <name>substrate</name>
    </ligand>
</feature>
<dbReference type="Gene3D" id="3.10.490.10">
    <property type="entry name" value="Gamma-glutamyl cyclotransferase-like"/>
    <property type="match status" value="1"/>
</dbReference>
<evidence type="ECO:0000256" key="3">
    <source>
        <dbReference type="PIRSR" id="PIRSR617939-2"/>
    </source>
</evidence>
<dbReference type="PANTHER" id="PTHR12935">
    <property type="entry name" value="GAMMA-GLUTAMYLCYCLOTRANSFERASE"/>
    <property type="match status" value="1"/>
</dbReference>
<dbReference type="AlphaFoldDB" id="A0A2T0R1P4"/>
<dbReference type="Proteomes" id="UP000238083">
    <property type="component" value="Unassembled WGS sequence"/>
</dbReference>
<sequence length="153" mass="16675">MPASPAYAAYATNLDPEVMSRKAPHSPLRSTGWLQDWRLTFGGEDRSWEGPIATVVEAPGEQVYVALYDLTEADEVRMDAAEGMDIGLFRKIRVRVKTLDGDVVAWTYVLDDYEGGLPTARYLGGLADAAEAGGAPHDYVLGLRARPCRSNDA</sequence>
<organism evidence="4 5">
    <name type="scientific">Kineococcus rhizosphaerae</name>
    <dbReference type="NCBI Taxonomy" id="559628"/>
    <lineage>
        <taxon>Bacteria</taxon>
        <taxon>Bacillati</taxon>
        <taxon>Actinomycetota</taxon>
        <taxon>Actinomycetes</taxon>
        <taxon>Kineosporiales</taxon>
        <taxon>Kineosporiaceae</taxon>
        <taxon>Kineococcus</taxon>
    </lineage>
</organism>
<proteinExistence type="predicted"/>
<dbReference type="CDD" id="cd06661">
    <property type="entry name" value="GGCT_like"/>
    <property type="match status" value="1"/>
</dbReference>
<dbReference type="EMBL" id="PVZF01000008">
    <property type="protein sequence ID" value="PRY13497.1"/>
    <property type="molecule type" value="Genomic_DNA"/>
</dbReference>
<dbReference type="InterPro" id="IPR017939">
    <property type="entry name" value="G-Glutamylcylcotransferase"/>
</dbReference>
<evidence type="ECO:0000256" key="2">
    <source>
        <dbReference type="PIRSR" id="PIRSR617939-1"/>
    </source>
</evidence>
<name>A0A2T0R1P4_9ACTN</name>
<keyword evidence="1" id="KW-0456">Lyase</keyword>
<gene>
    <name evidence="4" type="ORF">CLV37_108167</name>
</gene>
<dbReference type="InterPro" id="IPR036568">
    <property type="entry name" value="GGCT-like_sf"/>
</dbReference>
<dbReference type="PANTHER" id="PTHR12935:SF0">
    <property type="entry name" value="GAMMA-GLUTAMYLCYCLOTRANSFERASE"/>
    <property type="match status" value="1"/>
</dbReference>
<evidence type="ECO:0000313" key="4">
    <source>
        <dbReference type="EMBL" id="PRY13497.1"/>
    </source>
</evidence>
<evidence type="ECO:0000256" key="1">
    <source>
        <dbReference type="ARBA" id="ARBA00023239"/>
    </source>
</evidence>
<evidence type="ECO:0000313" key="5">
    <source>
        <dbReference type="Proteomes" id="UP000238083"/>
    </source>
</evidence>
<comment type="caution">
    <text evidence="4">The sequence shown here is derived from an EMBL/GenBank/DDBJ whole genome shotgun (WGS) entry which is preliminary data.</text>
</comment>
<keyword evidence="5" id="KW-1185">Reference proteome</keyword>
<dbReference type="GO" id="GO:0003839">
    <property type="term" value="F:gamma-glutamylcyclotransferase activity"/>
    <property type="evidence" value="ECO:0007669"/>
    <property type="project" value="InterPro"/>
</dbReference>
<dbReference type="Pfam" id="PF13772">
    <property type="entry name" value="AIG2_2"/>
    <property type="match status" value="1"/>
</dbReference>
<dbReference type="RefSeq" id="WP_245885445.1">
    <property type="nucleotide sequence ID" value="NZ_PVZF01000008.1"/>
</dbReference>
<accession>A0A2T0R1P4</accession>
<dbReference type="SUPFAM" id="SSF110857">
    <property type="entry name" value="Gamma-glutamyl cyclotransferase-like"/>
    <property type="match status" value="1"/>
</dbReference>